<reference evidence="2 3" key="1">
    <citation type="journal article" date="2021" name="Nat. Commun.">
        <title>Genetic determinants of endophytism in the Arabidopsis root mycobiome.</title>
        <authorList>
            <person name="Mesny F."/>
            <person name="Miyauchi S."/>
            <person name="Thiergart T."/>
            <person name="Pickel B."/>
            <person name="Atanasova L."/>
            <person name="Karlsson M."/>
            <person name="Huettel B."/>
            <person name="Barry K.W."/>
            <person name="Haridas S."/>
            <person name="Chen C."/>
            <person name="Bauer D."/>
            <person name="Andreopoulos W."/>
            <person name="Pangilinan J."/>
            <person name="LaButti K."/>
            <person name="Riley R."/>
            <person name="Lipzen A."/>
            <person name="Clum A."/>
            <person name="Drula E."/>
            <person name="Henrissat B."/>
            <person name="Kohler A."/>
            <person name="Grigoriev I.V."/>
            <person name="Martin F.M."/>
            <person name="Hacquard S."/>
        </authorList>
    </citation>
    <scope>NUCLEOTIDE SEQUENCE [LARGE SCALE GENOMIC DNA]</scope>
    <source>
        <strain evidence="2 3">MPI-CAGE-CH-0241</strain>
    </source>
</reference>
<evidence type="ECO:0000313" key="2">
    <source>
        <dbReference type="EMBL" id="KAH6898383.1"/>
    </source>
</evidence>
<feature type="compositionally biased region" description="Polar residues" evidence="1">
    <location>
        <begin position="247"/>
        <end position="269"/>
    </location>
</feature>
<feature type="region of interest" description="Disordered" evidence="1">
    <location>
        <begin position="242"/>
        <end position="386"/>
    </location>
</feature>
<gene>
    <name evidence="2" type="ORF">B0T10DRAFT_106601</name>
</gene>
<dbReference type="EMBL" id="JAGPYM010000002">
    <property type="protein sequence ID" value="KAH6898383.1"/>
    <property type="molecule type" value="Genomic_DNA"/>
</dbReference>
<evidence type="ECO:0000313" key="3">
    <source>
        <dbReference type="Proteomes" id="UP000777438"/>
    </source>
</evidence>
<feature type="region of interest" description="Disordered" evidence="1">
    <location>
        <begin position="1"/>
        <end position="93"/>
    </location>
</feature>
<feature type="compositionally biased region" description="Basic and acidic residues" evidence="1">
    <location>
        <begin position="1"/>
        <end position="14"/>
    </location>
</feature>
<feature type="region of interest" description="Disordered" evidence="1">
    <location>
        <begin position="161"/>
        <end position="194"/>
    </location>
</feature>
<dbReference type="OrthoDB" id="5093845at2759"/>
<feature type="compositionally biased region" description="Basic and acidic residues" evidence="1">
    <location>
        <begin position="354"/>
        <end position="378"/>
    </location>
</feature>
<dbReference type="AlphaFoldDB" id="A0A9P9AV00"/>
<organism evidence="2 3">
    <name type="scientific">Thelonectria olida</name>
    <dbReference type="NCBI Taxonomy" id="1576542"/>
    <lineage>
        <taxon>Eukaryota</taxon>
        <taxon>Fungi</taxon>
        <taxon>Dikarya</taxon>
        <taxon>Ascomycota</taxon>
        <taxon>Pezizomycotina</taxon>
        <taxon>Sordariomycetes</taxon>
        <taxon>Hypocreomycetidae</taxon>
        <taxon>Hypocreales</taxon>
        <taxon>Nectriaceae</taxon>
        <taxon>Thelonectria</taxon>
    </lineage>
</organism>
<proteinExistence type="predicted"/>
<name>A0A9P9AV00_9HYPO</name>
<accession>A0A9P9AV00</accession>
<comment type="caution">
    <text evidence="2">The sequence shown here is derived from an EMBL/GenBank/DDBJ whole genome shotgun (WGS) entry which is preliminary data.</text>
</comment>
<dbReference type="Proteomes" id="UP000777438">
    <property type="component" value="Unassembled WGS sequence"/>
</dbReference>
<protein>
    <submittedName>
        <fullName evidence="2">Uncharacterized protein</fullName>
    </submittedName>
</protein>
<sequence length="397" mass="44143">MYRYTHSPDSREMAPPENQAHYINKPLPAPPIPRRSLSRNSTRQVPRRPGTAPPTSAEQFPPLSIPPIPRRSTSRASLANRSMPTSPIAERRSSIKVHQLTGQTVGICFDWTPSRGFSNHASPVLLGDDGSSSYCHSLDEPIYEEEDTHWARSSIPTLVSDDCDDMRSKRSSGGPLSPHSISGSTSRGEHRGLYGSAPDSIGFIGTSVDELDEDDSYNYLTDGDVADEYHAFTTTLAKVDKQRGREITSTPPISRSQSLTSRLSVSARSLFSRRRDPRGSIYPLGRSSMDTPRSHVEADLQHAQTLRLSQSDKSSINSPAFNSPTLSGSPDDDSTGPRSVFEYSEDDVTDDEETHMREVIREFFGPSHREEKKSETRTLNRKGRRHNLRAQIQVIPE</sequence>
<feature type="compositionally biased region" description="Acidic residues" evidence="1">
    <location>
        <begin position="343"/>
        <end position="353"/>
    </location>
</feature>
<feature type="compositionally biased region" description="Polar residues" evidence="1">
    <location>
        <begin position="302"/>
        <end position="328"/>
    </location>
</feature>
<evidence type="ECO:0000256" key="1">
    <source>
        <dbReference type="SAM" id="MobiDB-lite"/>
    </source>
</evidence>
<feature type="compositionally biased region" description="Polar residues" evidence="1">
    <location>
        <begin position="76"/>
        <end position="85"/>
    </location>
</feature>
<keyword evidence="3" id="KW-1185">Reference proteome</keyword>